<dbReference type="Gene3D" id="3.30.530.20">
    <property type="match status" value="1"/>
</dbReference>
<dbReference type="PANTHER" id="PTHR39683">
    <property type="entry name" value="CONSERVED PROTEIN TB16.3"/>
    <property type="match status" value="1"/>
</dbReference>
<evidence type="ECO:0000313" key="1">
    <source>
        <dbReference type="EMBL" id="KAA0023311.1"/>
    </source>
</evidence>
<gene>
    <name evidence="1" type="ORF">FOY51_07790</name>
</gene>
<dbReference type="EMBL" id="VLNY01000003">
    <property type="protein sequence ID" value="KAA0023311.1"/>
    <property type="molecule type" value="Genomic_DNA"/>
</dbReference>
<keyword evidence="2" id="KW-1185">Reference proteome</keyword>
<dbReference type="OrthoDB" id="4730534at2"/>
<dbReference type="InterPro" id="IPR023393">
    <property type="entry name" value="START-like_dom_sf"/>
</dbReference>
<comment type="caution">
    <text evidence="1">The sequence shown here is derived from an EMBL/GenBank/DDBJ whole genome shotgun (WGS) entry which is preliminary data.</text>
</comment>
<name>A0A5A7SGC4_9NOCA</name>
<dbReference type="CDD" id="cd07819">
    <property type="entry name" value="SRPBCC_2"/>
    <property type="match status" value="1"/>
</dbReference>
<dbReference type="RefSeq" id="WP_149429655.1">
    <property type="nucleotide sequence ID" value="NZ_VLNY01000003.1"/>
</dbReference>
<reference evidence="1 2" key="1">
    <citation type="submission" date="2019-07" db="EMBL/GenBank/DDBJ databases">
        <title>Rhodococcus cavernicolus sp. nov., isolated from a cave.</title>
        <authorList>
            <person name="Lee S.D."/>
        </authorList>
    </citation>
    <scope>NUCLEOTIDE SEQUENCE [LARGE SCALE GENOMIC DNA]</scope>
    <source>
        <strain evidence="1 2">C1-24</strain>
    </source>
</reference>
<dbReference type="PANTHER" id="PTHR39683:SF4">
    <property type="entry name" value="COENZYME Q-BINDING PROTEIN COQ10 START DOMAIN-CONTAINING PROTEIN"/>
    <property type="match status" value="1"/>
</dbReference>
<proteinExistence type="predicted"/>
<dbReference type="AlphaFoldDB" id="A0A5A7SGC4"/>
<sequence length="147" mass="16080">MSVSGSTEFDIKATPAQVLDAVAAIEELPTWSGSHKSAVVETRHDDGRPFRTRQKVGAAGITDEQVTDYSWEPNKVSWQLMESGQQSLQIASYTLTPTKSGTHVVLDLEIDVKIPMPGFVLKRILKGALNSGSKDFTKYVESRAARS</sequence>
<protein>
    <submittedName>
        <fullName evidence="1">SRPBCC family protein</fullName>
    </submittedName>
</protein>
<accession>A0A5A7SGC4</accession>
<dbReference type="SUPFAM" id="SSF55961">
    <property type="entry name" value="Bet v1-like"/>
    <property type="match status" value="1"/>
</dbReference>
<dbReference type="Pfam" id="PF10604">
    <property type="entry name" value="Polyketide_cyc2"/>
    <property type="match status" value="1"/>
</dbReference>
<dbReference type="InterPro" id="IPR019587">
    <property type="entry name" value="Polyketide_cyclase/dehydratase"/>
</dbReference>
<evidence type="ECO:0000313" key="2">
    <source>
        <dbReference type="Proteomes" id="UP000322244"/>
    </source>
</evidence>
<dbReference type="Proteomes" id="UP000322244">
    <property type="component" value="Unassembled WGS sequence"/>
</dbReference>
<organism evidence="1 2">
    <name type="scientific">Antrihabitans cavernicola</name>
    <dbReference type="NCBI Taxonomy" id="2495913"/>
    <lineage>
        <taxon>Bacteria</taxon>
        <taxon>Bacillati</taxon>
        <taxon>Actinomycetota</taxon>
        <taxon>Actinomycetes</taxon>
        <taxon>Mycobacteriales</taxon>
        <taxon>Nocardiaceae</taxon>
        <taxon>Antrihabitans</taxon>
    </lineage>
</organism>